<comment type="caution">
    <text evidence="2">The sequence shown here is derived from an EMBL/GenBank/DDBJ whole genome shotgun (WGS) entry which is preliminary data.</text>
</comment>
<gene>
    <name evidence="2" type="ORF">GCM10009564_09000</name>
</gene>
<keyword evidence="1" id="KW-0812">Transmembrane</keyword>
<sequence>MLDPYRAVSAIPKAATMVLTLTIAPLPRSAIAGARSATRRNGAFTFTAWTASISFSVVLSVGPSG</sequence>
<evidence type="ECO:0000313" key="2">
    <source>
        <dbReference type="EMBL" id="GAA1005118.1"/>
    </source>
</evidence>
<dbReference type="EMBL" id="BAAAHU010000005">
    <property type="protein sequence ID" value="GAA1005118.1"/>
    <property type="molecule type" value="Genomic_DNA"/>
</dbReference>
<evidence type="ECO:0000256" key="1">
    <source>
        <dbReference type="SAM" id="Phobius"/>
    </source>
</evidence>
<feature type="transmembrane region" description="Helical" evidence="1">
    <location>
        <begin position="42"/>
        <end position="62"/>
    </location>
</feature>
<keyword evidence="1" id="KW-0472">Membrane</keyword>
<protein>
    <submittedName>
        <fullName evidence="2">Uncharacterized protein</fullName>
    </submittedName>
</protein>
<organism evidence="2 3">
    <name type="scientific">Streptomyces thermogriseus</name>
    <dbReference type="NCBI Taxonomy" id="75292"/>
    <lineage>
        <taxon>Bacteria</taxon>
        <taxon>Bacillati</taxon>
        <taxon>Actinomycetota</taxon>
        <taxon>Actinomycetes</taxon>
        <taxon>Kitasatosporales</taxon>
        <taxon>Streptomycetaceae</taxon>
        <taxon>Streptomyces</taxon>
    </lineage>
</organism>
<keyword evidence="3" id="KW-1185">Reference proteome</keyword>
<dbReference type="Proteomes" id="UP001501072">
    <property type="component" value="Unassembled WGS sequence"/>
</dbReference>
<name>A0ABN1SUS9_9ACTN</name>
<accession>A0ABN1SUS9</accession>
<keyword evidence="1" id="KW-1133">Transmembrane helix</keyword>
<reference evidence="2 3" key="1">
    <citation type="journal article" date="2019" name="Int. J. Syst. Evol. Microbiol.">
        <title>The Global Catalogue of Microorganisms (GCM) 10K type strain sequencing project: providing services to taxonomists for standard genome sequencing and annotation.</title>
        <authorList>
            <consortium name="The Broad Institute Genomics Platform"/>
            <consortium name="The Broad Institute Genome Sequencing Center for Infectious Disease"/>
            <person name="Wu L."/>
            <person name="Ma J."/>
        </authorList>
    </citation>
    <scope>NUCLEOTIDE SEQUENCE [LARGE SCALE GENOMIC DNA]</scope>
    <source>
        <strain evidence="2 3">JCM 11269</strain>
    </source>
</reference>
<proteinExistence type="predicted"/>
<evidence type="ECO:0000313" key="3">
    <source>
        <dbReference type="Proteomes" id="UP001501072"/>
    </source>
</evidence>